<dbReference type="InterPro" id="IPR036322">
    <property type="entry name" value="WD40_repeat_dom_sf"/>
</dbReference>
<keyword evidence="2" id="KW-0853">WD repeat</keyword>
<dbReference type="Gene3D" id="2.130.10.10">
    <property type="entry name" value="YVTN repeat-like/Quinoprotein amine dehydrogenase"/>
    <property type="match status" value="1"/>
</dbReference>
<feature type="region of interest" description="Disordered" evidence="5">
    <location>
        <begin position="267"/>
        <end position="329"/>
    </location>
</feature>
<feature type="compositionally biased region" description="Low complexity" evidence="5">
    <location>
        <begin position="267"/>
        <end position="276"/>
    </location>
</feature>
<evidence type="ECO:0000256" key="1">
    <source>
        <dbReference type="ARBA" id="ARBA00004148"/>
    </source>
</evidence>
<dbReference type="InterPro" id="IPR048720">
    <property type="entry name" value="PROPPIN"/>
</dbReference>
<comment type="similarity">
    <text evidence="4">Belongs to the WD repeat PROPPIN family.</text>
</comment>
<gene>
    <name evidence="6" type="ORF">BT63DRAFT_422466</name>
</gene>
<dbReference type="OrthoDB" id="1667587at2759"/>
<organism evidence="6 7">
    <name type="scientific">Microthyrium microscopicum</name>
    <dbReference type="NCBI Taxonomy" id="703497"/>
    <lineage>
        <taxon>Eukaryota</taxon>
        <taxon>Fungi</taxon>
        <taxon>Dikarya</taxon>
        <taxon>Ascomycota</taxon>
        <taxon>Pezizomycotina</taxon>
        <taxon>Dothideomycetes</taxon>
        <taxon>Dothideomycetes incertae sedis</taxon>
        <taxon>Microthyriales</taxon>
        <taxon>Microthyriaceae</taxon>
        <taxon>Microthyrium</taxon>
    </lineage>
</organism>
<name>A0A6A6UIC0_9PEZI</name>
<keyword evidence="7" id="KW-1185">Reference proteome</keyword>
<evidence type="ECO:0000313" key="6">
    <source>
        <dbReference type="EMBL" id="KAF2671952.1"/>
    </source>
</evidence>
<dbReference type="SUPFAM" id="SSF50978">
    <property type="entry name" value="WD40 repeat-like"/>
    <property type="match status" value="1"/>
</dbReference>
<feature type="non-terminal residue" evidence="6">
    <location>
        <position position="443"/>
    </location>
</feature>
<dbReference type="PANTHER" id="PTHR11227">
    <property type="entry name" value="WD-REPEAT PROTEIN INTERACTING WITH PHOSPHOINOSIDES WIPI -RELATED"/>
    <property type="match status" value="1"/>
</dbReference>
<dbReference type="InterPro" id="IPR015943">
    <property type="entry name" value="WD40/YVTN_repeat-like_dom_sf"/>
</dbReference>
<evidence type="ECO:0000256" key="3">
    <source>
        <dbReference type="ARBA" id="ARBA00022737"/>
    </source>
</evidence>
<keyword evidence="3" id="KW-0677">Repeat</keyword>
<dbReference type="InterPro" id="IPR001680">
    <property type="entry name" value="WD40_rpt"/>
</dbReference>
<comment type="subcellular location">
    <subcellularLocation>
        <location evidence="1">Vacuole membrane</location>
        <topology evidence="1">Peripheral membrane protein</topology>
    </subcellularLocation>
</comment>
<dbReference type="Pfam" id="PF21032">
    <property type="entry name" value="PROPPIN"/>
    <property type="match status" value="2"/>
</dbReference>
<evidence type="ECO:0000313" key="7">
    <source>
        <dbReference type="Proteomes" id="UP000799302"/>
    </source>
</evidence>
<sequence>MALNFVTFNQDNSLLGVGSSKGFKLYTTEPFSVYYGNEEGDVSIMEMLFSTSLVALILSPRLLRILNTKKNTTICELTFPMKILAVRMNRKRLVVVLEDAIYIYDMSNMKLLSTVETSPNPHGLCALSPNSDNNFMAFPQPSKQSVSSYNQPAHAPPTGNFLPPTTGEVLIYDTNKIESVNVIEAHQTTLGSLAINNSGTMLATASEKGTIIRVFSIPSGERLFHFRRGSLPAQIYCMSFNAASTLLAVSSATETIHIFKLVAQQSSSRQAGSSVSPPEPASPTTPDAVSRRRSESFSSGLDRSGSNSDDDMGTPTHDPSPPPRPASNTLASMIRRTSQNVGLSLAARVGGYLPSSVTEMWEPARDFAWVKVPRLARGQLGGPGTSPVKSVVAMSGAHPQLMVVTSEGQFLVYTLSLESGGEGVLEKQYSVLDQKSDMGYPGD</sequence>
<dbReference type="SMART" id="SM00320">
    <property type="entry name" value="WD40"/>
    <property type="match status" value="2"/>
</dbReference>
<evidence type="ECO:0000256" key="5">
    <source>
        <dbReference type="SAM" id="MobiDB-lite"/>
    </source>
</evidence>
<proteinExistence type="inferred from homology"/>
<reference evidence="6" key="1">
    <citation type="journal article" date="2020" name="Stud. Mycol.">
        <title>101 Dothideomycetes genomes: a test case for predicting lifestyles and emergence of pathogens.</title>
        <authorList>
            <person name="Haridas S."/>
            <person name="Albert R."/>
            <person name="Binder M."/>
            <person name="Bloem J."/>
            <person name="Labutti K."/>
            <person name="Salamov A."/>
            <person name="Andreopoulos B."/>
            <person name="Baker S."/>
            <person name="Barry K."/>
            <person name="Bills G."/>
            <person name="Bluhm B."/>
            <person name="Cannon C."/>
            <person name="Castanera R."/>
            <person name="Culley D."/>
            <person name="Daum C."/>
            <person name="Ezra D."/>
            <person name="Gonzalez J."/>
            <person name="Henrissat B."/>
            <person name="Kuo A."/>
            <person name="Liang C."/>
            <person name="Lipzen A."/>
            <person name="Lutzoni F."/>
            <person name="Magnuson J."/>
            <person name="Mondo S."/>
            <person name="Nolan M."/>
            <person name="Ohm R."/>
            <person name="Pangilinan J."/>
            <person name="Park H.-J."/>
            <person name="Ramirez L."/>
            <person name="Alfaro M."/>
            <person name="Sun H."/>
            <person name="Tritt A."/>
            <person name="Yoshinaga Y."/>
            <person name="Zwiers L.-H."/>
            <person name="Turgeon B."/>
            <person name="Goodwin S."/>
            <person name="Spatafora J."/>
            <person name="Crous P."/>
            <person name="Grigoriev I."/>
        </authorList>
    </citation>
    <scope>NUCLEOTIDE SEQUENCE</scope>
    <source>
        <strain evidence="6">CBS 115976</strain>
    </source>
</reference>
<accession>A0A6A6UIC0</accession>
<dbReference type="Proteomes" id="UP000799302">
    <property type="component" value="Unassembled WGS sequence"/>
</dbReference>
<dbReference type="AlphaFoldDB" id="A0A6A6UIC0"/>
<feature type="compositionally biased region" description="Polar residues" evidence="5">
    <location>
        <begin position="296"/>
        <end position="307"/>
    </location>
</feature>
<dbReference type="EMBL" id="MU004232">
    <property type="protein sequence ID" value="KAF2671952.1"/>
    <property type="molecule type" value="Genomic_DNA"/>
</dbReference>
<evidence type="ECO:0000256" key="4">
    <source>
        <dbReference type="ARBA" id="ARBA00025740"/>
    </source>
</evidence>
<protein>
    <submittedName>
        <fullName evidence="6">WD40 repeat-like protein</fullName>
    </submittedName>
</protein>
<evidence type="ECO:0000256" key="2">
    <source>
        <dbReference type="ARBA" id="ARBA00022574"/>
    </source>
</evidence>
<dbReference type="GO" id="GO:0005774">
    <property type="term" value="C:vacuolar membrane"/>
    <property type="evidence" value="ECO:0007669"/>
    <property type="project" value="UniProtKB-SubCell"/>
</dbReference>